<keyword evidence="4" id="KW-0547">Nucleotide-binding</keyword>
<keyword evidence="7" id="KW-1185">Reference proteome</keyword>
<evidence type="ECO:0000256" key="4">
    <source>
        <dbReference type="ARBA" id="ARBA00022741"/>
    </source>
</evidence>
<reference evidence="7" key="1">
    <citation type="journal article" date="2017" name="Nat. Commun.">
        <title>The asparagus genome sheds light on the origin and evolution of a young Y chromosome.</title>
        <authorList>
            <person name="Harkess A."/>
            <person name="Zhou J."/>
            <person name="Xu C."/>
            <person name="Bowers J.E."/>
            <person name="Van der Hulst R."/>
            <person name="Ayyampalayam S."/>
            <person name="Mercati F."/>
            <person name="Riccardi P."/>
            <person name="McKain M.R."/>
            <person name="Kakrana A."/>
            <person name="Tang H."/>
            <person name="Ray J."/>
            <person name="Groenendijk J."/>
            <person name="Arikit S."/>
            <person name="Mathioni S.M."/>
            <person name="Nakano M."/>
            <person name="Shan H."/>
            <person name="Telgmann-Rauber A."/>
            <person name="Kanno A."/>
            <person name="Yue Z."/>
            <person name="Chen H."/>
            <person name="Li W."/>
            <person name="Chen Y."/>
            <person name="Xu X."/>
            <person name="Zhang Y."/>
            <person name="Luo S."/>
            <person name="Chen H."/>
            <person name="Gao J."/>
            <person name="Mao Z."/>
            <person name="Pires J.C."/>
            <person name="Luo M."/>
            <person name="Kudrna D."/>
            <person name="Wing R.A."/>
            <person name="Meyers B.C."/>
            <person name="Yi K."/>
            <person name="Kong H."/>
            <person name="Lavrijsen P."/>
            <person name="Sunseri F."/>
            <person name="Falavigna A."/>
            <person name="Ye Y."/>
            <person name="Leebens-Mack J.H."/>
            <person name="Chen G."/>
        </authorList>
    </citation>
    <scope>NUCLEOTIDE SEQUENCE [LARGE SCALE GENOMIC DNA]</scope>
    <source>
        <strain evidence="7">cv. DH0086</strain>
    </source>
</reference>
<dbReference type="GO" id="GO:0005524">
    <property type="term" value="F:ATP binding"/>
    <property type="evidence" value="ECO:0007669"/>
    <property type="project" value="InterPro"/>
</dbReference>
<dbReference type="GO" id="GO:0004017">
    <property type="term" value="F:AMP kinase activity"/>
    <property type="evidence" value="ECO:0007669"/>
    <property type="project" value="UniProtKB-EC"/>
</dbReference>
<dbReference type="Gramene" id="ONK63550">
    <property type="protein sequence ID" value="ONK63550"/>
    <property type="gene ID" value="A4U43_C07F16420"/>
</dbReference>
<dbReference type="Gene3D" id="3.40.50.300">
    <property type="entry name" value="P-loop containing nucleotide triphosphate hydrolases"/>
    <property type="match status" value="1"/>
</dbReference>
<evidence type="ECO:0000256" key="1">
    <source>
        <dbReference type="ARBA" id="ARBA00007220"/>
    </source>
</evidence>
<evidence type="ECO:0000313" key="6">
    <source>
        <dbReference type="EMBL" id="ONK63550.1"/>
    </source>
</evidence>
<keyword evidence="3" id="KW-0808">Transferase</keyword>
<evidence type="ECO:0000256" key="2">
    <source>
        <dbReference type="ARBA" id="ARBA00012955"/>
    </source>
</evidence>
<name>A0A5P1EHL5_ASPOF</name>
<evidence type="ECO:0000313" key="7">
    <source>
        <dbReference type="Proteomes" id="UP000243459"/>
    </source>
</evidence>
<dbReference type="EC" id="2.7.4.3" evidence="2"/>
<accession>A0A5P1EHL5</accession>
<dbReference type="AlphaFoldDB" id="A0A5P1EHL5"/>
<dbReference type="Proteomes" id="UP000243459">
    <property type="component" value="Chromosome 7"/>
</dbReference>
<comment type="similarity">
    <text evidence="1">Belongs to the adenylate kinase family.</text>
</comment>
<dbReference type="SUPFAM" id="SSF52540">
    <property type="entry name" value="P-loop containing nucleoside triphosphate hydrolases"/>
    <property type="match status" value="1"/>
</dbReference>
<organism evidence="6 7">
    <name type="scientific">Asparagus officinalis</name>
    <name type="common">Garden asparagus</name>
    <dbReference type="NCBI Taxonomy" id="4686"/>
    <lineage>
        <taxon>Eukaryota</taxon>
        <taxon>Viridiplantae</taxon>
        <taxon>Streptophyta</taxon>
        <taxon>Embryophyta</taxon>
        <taxon>Tracheophyta</taxon>
        <taxon>Spermatophyta</taxon>
        <taxon>Magnoliopsida</taxon>
        <taxon>Liliopsida</taxon>
        <taxon>Asparagales</taxon>
        <taxon>Asparagaceae</taxon>
        <taxon>Asparagoideae</taxon>
        <taxon>Asparagus</taxon>
    </lineage>
</organism>
<protein>
    <recommendedName>
        <fullName evidence="2">adenylate kinase</fullName>
        <ecNumber evidence="2">2.7.4.3</ecNumber>
    </recommendedName>
</protein>
<evidence type="ECO:0000256" key="3">
    <source>
        <dbReference type="ARBA" id="ARBA00022679"/>
    </source>
</evidence>
<gene>
    <name evidence="6" type="ORF">A4U43_C07F16420</name>
</gene>
<evidence type="ECO:0000256" key="5">
    <source>
        <dbReference type="ARBA" id="ARBA00022777"/>
    </source>
</evidence>
<keyword evidence="5" id="KW-0418">Kinase</keyword>
<sequence length="77" mass="8786">MQSDAQENGWLLDGYPRSLSKAKALEDLGIRPDLFILLDVSEDILVERVVGRRLDPVTGRYTICSILQLKMKKLLRD</sequence>
<dbReference type="InterPro" id="IPR027417">
    <property type="entry name" value="P-loop_NTPase"/>
</dbReference>
<proteinExistence type="inferred from homology"/>
<dbReference type="InterPro" id="IPR000850">
    <property type="entry name" value="Adenylat/UMP-CMP_kin"/>
</dbReference>
<dbReference type="EMBL" id="CM007387">
    <property type="protein sequence ID" value="ONK63550.1"/>
    <property type="molecule type" value="Genomic_DNA"/>
</dbReference>
<dbReference type="Pfam" id="PF00406">
    <property type="entry name" value="ADK"/>
    <property type="match status" value="1"/>
</dbReference>
<dbReference type="PANTHER" id="PTHR23359">
    <property type="entry name" value="NUCLEOTIDE KINASE"/>
    <property type="match status" value="1"/>
</dbReference>